<reference evidence="2 3" key="1">
    <citation type="journal article" date="2018" name="G3 (Bethesda)">
        <title>Phylogenetic and Phylogenomic Definition of Rhizopus Species.</title>
        <authorList>
            <person name="Gryganskyi A.P."/>
            <person name="Golan J."/>
            <person name="Dolatabadi S."/>
            <person name="Mondo S."/>
            <person name="Robb S."/>
            <person name="Idnurm A."/>
            <person name="Muszewska A."/>
            <person name="Steczkiewicz K."/>
            <person name="Masonjones S."/>
            <person name="Liao H.L."/>
            <person name="Gajdeczka M.T."/>
            <person name="Anike F."/>
            <person name="Vuek A."/>
            <person name="Anishchenko I.M."/>
            <person name="Voigt K."/>
            <person name="de Hoog G.S."/>
            <person name="Smith M.E."/>
            <person name="Heitman J."/>
            <person name="Vilgalys R."/>
            <person name="Stajich J.E."/>
        </authorList>
    </citation>
    <scope>NUCLEOTIDE SEQUENCE [LARGE SCALE GENOMIC DNA]</scope>
    <source>
        <strain evidence="2 3">LSU 92-RS-03</strain>
    </source>
</reference>
<accession>A0A367ILM2</accession>
<feature type="region of interest" description="Disordered" evidence="1">
    <location>
        <begin position="20"/>
        <end position="50"/>
    </location>
</feature>
<dbReference type="EMBL" id="PJQM01007266">
    <property type="protein sequence ID" value="RCH78411.1"/>
    <property type="molecule type" value="Genomic_DNA"/>
</dbReference>
<sequence length="145" mass="16567">MAHQFGSLNTSLSSTFANKLVQQASRASVKRRNDDDSDYDYQPSNASMSSAKRHFDLSTQFSPDVPKQELLPAITYASPDYRPPPPTETPLWLQPMPSTANSPMTEDDYFEDDNALLTPSLQKLQQQQEQEKSYWGDMMIDQWQQ</sequence>
<dbReference type="OrthoDB" id="2363105at2759"/>
<dbReference type="AlphaFoldDB" id="A0A367ILM2"/>
<keyword evidence="3" id="KW-1185">Reference proteome</keyword>
<gene>
    <name evidence="2" type="ORF">CU098_002913</name>
</gene>
<comment type="caution">
    <text evidence="2">The sequence shown here is derived from an EMBL/GenBank/DDBJ whole genome shotgun (WGS) entry which is preliminary data.</text>
</comment>
<evidence type="ECO:0000313" key="3">
    <source>
        <dbReference type="Proteomes" id="UP000253551"/>
    </source>
</evidence>
<organism evidence="2 3">
    <name type="scientific">Rhizopus stolonifer</name>
    <name type="common">Rhizopus nigricans</name>
    <dbReference type="NCBI Taxonomy" id="4846"/>
    <lineage>
        <taxon>Eukaryota</taxon>
        <taxon>Fungi</taxon>
        <taxon>Fungi incertae sedis</taxon>
        <taxon>Mucoromycota</taxon>
        <taxon>Mucoromycotina</taxon>
        <taxon>Mucoromycetes</taxon>
        <taxon>Mucorales</taxon>
        <taxon>Mucorineae</taxon>
        <taxon>Rhizopodaceae</taxon>
        <taxon>Rhizopus</taxon>
    </lineage>
</organism>
<name>A0A367ILM2_RHIST</name>
<proteinExistence type="predicted"/>
<protein>
    <submittedName>
        <fullName evidence="2">Uncharacterized protein</fullName>
    </submittedName>
</protein>
<feature type="region of interest" description="Disordered" evidence="1">
    <location>
        <begin position="76"/>
        <end position="109"/>
    </location>
</feature>
<evidence type="ECO:0000256" key="1">
    <source>
        <dbReference type="SAM" id="MobiDB-lite"/>
    </source>
</evidence>
<evidence type="ECO:0000313" key="2">
    <source>
        <dbReference type="EMBL" id="RCH78411.1"/>
    </source>
</evidence>
<dbReference type="Proteomes" id="UP000253551">
    <property type="component" value="Unassembled WGS sequence"/>
</dbReference>